<evidence type="ECO:0000256" key="4">
    <source>
        <dbReference type="ARBA" id="ARBA00020295"/>
    </source>
</evidence>
<dbReference type="AlphaFoldDB" id="A5KLQ9"/>
<evidence type="ECO:0000256" key="7">
    <source>
        <dbReference type="ARBA" id="ARBA00023277"/>
    </source>
</evidence>
<dbReference type="Gene3D" id="3.20.20.80">
    <property type="entry name" value="Glycosidases"/>
    <property type="match status" value="1"/>
</dbReference>
<dbReference type="NCBIfam" id="TIGR00217">
    <property type="entry name" value="malQ"/>
    <property type="match status" value="1"/>
</dbReference>
<keyword evidence="6 10" id="KW-0808">Transferase</keyword>
<dbReference type="SUPFAM" id="SSF51445">
    <property type="entry name" value="(Trans)glycosidases"/>
    <property type="match status" value="1"/>
</dbReference>
<accession>A5KLQ9</accession>
<evidence type="ECO:0000256" key="1">
    <source>
        <dbReference type="ARBA" id="ARBA00000439"/>
    </source>
</evidence>
<name>A5KLQ9_9FIRM</name>
<reference evidence="11 12" key="1">
    <citation type="submission" date="2007-03" db="EMBL/GenBank/DDBJ databases">
        <authorList>
            <person name="Fulton L."/>
            <person name="Clifton S."/>
            <person name="Fulton B."/>
            <person name="Xu J."/>
            <person name="Minx P."/>
            <person name="Pepin K.H."/>
            <person name="Johnson M."/>
            <person name="Thiruvilangam P."/>
            <person name="Bhonagiri V."/>
            <person name="Nash W.E."/>
            <person name="Mardis E.R."/>
            <person name="Wilson R.K."/>
        </authorList>
    </citation>
    <scope>NUCLEOTIDE SEQUENCE [LARGE SCALE GENOMIC DNA]</scope>
    <source>
        <strain evidence="11 12">ATCC 27756</strain>
    </source>
</reference>
<evidence type="ECO:0000256" key="3">
    <source>
        <dbReference type="ARBA" id="ARBA00012560"/>
    </source>
</evidence>
<dbReference type="EMBL" id="AAVP02000004">
    <property type="protein sequence ID" value="EDK24434.1"/>
    <property type="molecule type" value="Genomic_DNA"/>
</dbReference>
<dbReference type="CAZy" id="GH77">
    <property type="family name" value="Glycoside Hydrolase Family 77"/>
</dbReference>
<dbReference type="RefSeq" id="WP_004846695.1">
    <property type="nucleotide sequence ID" value="NZ_DS264358.1"/>
</dbReference>
<dbReference type="PaxDb" id="411460-RUMTOR_01163"/>
<sequence>MKRGMVMERASGVLLPIFSLPSKYGIGCFSKEAYQFIDRLKAAGQSYWQILPLGPTGYGDSPYQSFSTFAGNPYFIDLETLTGEGLLTAQECEYGCERIREDKIDYEKIYKIRFQILEKAFSRFGENDEYRAFVSENQFWLEDYSLYMAIKDRNGGVSWNEWEEPLKNKESQAIENAKAELSRQIAFYKFQQYEFDRQWKRLRSYANENGIEIIGDIPIYVAFDSADTWSAPEMFRFNDALEPIDVAGCPPDGFSQTGQLWGNPLYDWEYHKKTGYDWWIRRIEHCFRLYDVVRIDHFRGFDEYYAVPYGEKTAVHGKWMPGPGIELFRTLEEKIGRKRIIAEDLGFLTPSVIQLLKESGFPGMKVLQFAFDSREDSNYLPHTYTRNCVVYTGTHDNDTTKGWYHTAAGSTRQFAKEYMYKPRLDEDTLAGDFIAMAMGSAADLCIVPMQDYLGLGSDARINTPSTLGGNWEWRMKPGEPDEGTVREMERMTKIYGRLRFT</sequence>
<organism evidence="11 12">
    <name type="scientific">[Ruminococcus] torques ATCC 27756</name>
    <dbReference type="NCBI Taxonomy" id="411460"/>
    <lineage>
        <taxon>Bacteria</taxon>
        <taxon>Bacillati</taxon>
        <taxon>Bacillota</taxon>
        <taxon>Clostridia</taxon>
        <taxon>Lachnospirales</taxon>
        <taxon>Lachnospiraceae</taxon>
        <taxon>Mediterraneibacter</taxon>
    </lineage>
</organism>
<keyword evidence="7 10" id="KW-0119">Carbohydrate metabolism</keyword>
<dbReference type="Proteomes" id="UP000003577">
    <property type="component" value="Unassembled WGS sequence"/>
</dbReference>
<protein>
    <recommendedName>
        <fullName evidence="4 10">4-alpha-glucanotransferase</fullName>
        <ecNumber evidence="3 10">2.4.1.25</ecNumber>
    </recommendedName>
    <alternativeName>
        <fullName evidence="8 10">Amylomaltase</fullName>
    </alternativeName>
    <alternativeName>
        <fullName evidence="9 10">Disproportionating enzyme</fullName>
    </alternativeName>
</protein>
<dbReference type="GO" id="GO:0005975">
    <property type="term" value="P:carbohydrate metabolic process"/>
    <property type="evidence" value="ECO:0007669"/>
    <property type="project" value="InterPro"/>
</dbReference>
<comment type="catalytic activity">
    <reaction evidence="1 10">
        <text>Transfers a segment of a (1-&gt;4)-alpha-D-glucan to a new position in an acceptor, which may be glucose or a (1-&gt;4)-alpha-D-glucan.</text>
        <dbReference type="EC" id="2.4.1.25"/>
    </reaction>
</comment>
<evidence type="ECO:0000256" key="2">
    <source>
        <dbReference type="ARBA" id="ARBA00005684"/>
    </source>
</evidence>
<reference evidence="11 12" key="2">
    <citation type="submission" date="2007-04" db="EMBL/GenBank/DDBJ databases">
        <title>Draft genome sequence of Ruminococcus torques (ATCC 27756).</title>
        <authorList>
            <person name="Sudarsanam P."/>
            <person name="Ley R."/>
            <person name="Guruge J."/>
            <person name="Turnbaugh P.J."/>
            <person name="Mahowald M."/>
            <person name="Liep D."/>
            <person name="Gordon J."/>
        </authorList>
    </citation>
    <scope>NUCLEOTIDE SEQUENCE [LARGE SCALE GENOMIC DNA]</scope>
    <source>
        <strain evidence="11 12">ATCC 27756</strain>
    </source>
</reference>
<dbReference type="GO" id="GO:0004134">
    <property type="term" value="F:4-alpha-glucanotransferase activity"/>
    <property type="evidence" value="ECO:0007669"/>
    <property type="project" value="UniProtKB-EC"/>
</dbReference>
<proteinExistence type="inferred from homology"/>
<dbReference type="EC" id="2.4.1.25" evidence="3 10"/>
<dbReference type="PANTHER" id="PTHR32438">
    <property type="entry name" value="4-ALPHA-GLUCANOTRANSFERASE DPE1, CHLOROPLASTIC/AMYLOPLASTIC"/>
    <property type="match status" value="1"/>
</dbReference>
<gene>
    <name evidence="11" type="primary">malQ</name>
    <name evidence="11" type="ORF">RUMTOR_01163</name>
</gene>
<dbReference type="HOGENOM" id="CLU_014132_1_0_9"/>
<keyword evidence="5 10" id="KW-0328">Glycosyltransferase</keyword>
<evidence type="ECO:0000313" key="11">
    <source>
        <dbReference type="EMBL" id="EDK24434.1"/>
    </source>
</evidence>
<evidence type="ECO:0000256" key="6">
    <source>
        <dbReference type="ARBA" id="ARBA00022679"/>
    </source>
</evidence>
<dbReference type="NCBIfam" id="NF011080">
    <property type="entry name" value="PRK14508.1-3"/>
    <property type="match status" value="1"/>
</dbReference>
<evidence type="ECO:0000256" key="10">
    <source>
        <dbReference type="RuleBase" id="RU361207"/>
    </source>
</evidence>
<dbReference type="Pfam" id="PF02446">
    <property type="entry name" value="Glyco_hydro_77"/>
    <property type="match status" value="1"/>
</dbReference>
<comment type="caution">
    <text evidence="11">The sequence shown here is derived from an EMBL/GenBank/DDBJ whole genome shotgun (WGS) entry which is preliminary data.</text>
</comment>
<evidence type="ECO:0000256" key="9">
    <source>
        <dbReference type="ARBA" id="ARBA00031501"/>
    </source>
</evidence>
<evidence type="ECO:0000313" key="12">
    <source>
        <dbReference type="Proteomes" id="UP000003577"/>
    </source>
</evidence>
<evidence type="ECO:0000256" key="5">
    <source>
        <dbReference type="ARBA" id="ARBA00022676"/>
    </source>
</evidence>
<comment type="similarity">
    <text evidence="2 10">Belongs to the disproportionating enzyme family.</text>
</comment>
<dbReference type="InterPro" id="IPR017853">
    <property type="entry name" value="GH"/>
</dbReference>
<dbReference type="PANTHER" id="PTHR32438:SF5">
    <property type="entry name" value="4-ALPHA-GLUCANOTRANSFERASE DPE1, CHLOROPLASTIC_AMYLOPLASTIC"/>
    <property type="match status" value="1"/>
</dbReference>
<evidence type="ECO:0000256" key="8">
    <source>
        <dbReference type="ARBA" id="ARBA00031423"/>
    </source>
</evidence>
<dbReference type="InterPro" id="IPR003385">
    <property type="entry name" value="Glyco_hydro_77"/>
</dbReference>